<evidence type="ECO:0000313" key="2">
    <source>
        <dbReference type="Proteomes" id="UP000238217"/>
    </source>
</evidence>
<comment type="caution">
    <text evidence="1">The sequence shown here is derived from an EMBL/GenBank/DDBJ whole genome shotgun (WGS) entry which is preliminary data.</text>
</comment>
<dbReference type="AlphaFoldDB" id="A0A2T0YIZ3"/>
<sequence>MSEPAPIDIRSIRDDEPMVRPLVSALIAHLNQSADARIQVTPSNVTLWHDVLAPSTFGEALTAAHGYYRKYDAKNPDRPPLGIGTLGHLIKERIEYEERIAAHQLPPAKIDKRKMPRRILLKFQAAGKLLDRNPDEYPNR</sequence>
<organism evidence="1 2">
    <name type="scientific">Nesterenkonia sandarakina</name>
    <dbReference type="NCBI Taxonomy" id="272918"/>
    <lineage>
        <taxon>Bacteria</taxon>
        <taxon>Bacillati</taxon>
        <taxon>Actinomycetota</taxon>
        <taxon>Actinomycetes</taxon>
        <taxon>Micrococcales</taxon>
        <taxon>Micrococcaceae</taxon>
        <taxon>Nesterenkonia</taxon>
    </lineage>
</organism>
<protein>
    <submittedName>
        <fullName evidence="1">Uncharacterized protein</fullName>
    </submittedName>
</protein>
<name>A0A2T0YIZ3_9MICC</name>
<proteinExistence type="predicted"/>
<dbReference type="OrthoDB" id="9944696at2"/>
<dbReference type="EMBL" id="PVTY01000009">
    <property type="protein sequence ID" value="PRZ15165.1"/>
    <property type="molecule type" value="Genomic_DNA"/>
</dbReference>
<reference evidence="1 2" key="1">
    <citation type="submission" date="2018-03" db="EMBL/GenBank/DDBJ databases">
        <title>Comparative analysis of microorganisms from saline springs in Andes Mountain Range, Colombia.</title>
        <authorList>
            <person name="Rubin E."/>
        </authorList>
    </citation>
    <scope>NUCLEOTIDE SEQUENCE [LARGE SCALE GENOMIC DNA]</scope>
    <source>
        <strain evidence="1 2">CG 35</strain>
    </source>
</reference>
<keyword evidence="2" id="KW-1185">Reference proteome</keyword>
<evidence type="ECO:0000313" key="1">
    <source>
        <dbReference type="EMBL" id="PRZ15165.1"/>
    </source>
</evidence>
<accession>A0A2T0YIZ3</accession>
<gene>
    <name evidence="1" type="ORF">BCL67_10986</name>
</gene>
<dbReference type="RefSeq" id="WP_106123089.1">
    <property type="nucleotide sequence ID" value="NZ_PVTY01000009.1"/>
</dbReference>
<dbReference type="Proteomes" id="UP000238217">
    <property type="component" value="Unassembled WGS sequence"/>
</dbReference>